<dbReference type="AlphaFoldDB" id="A0A396I9T7"/>
<reference evidence="3" key="1">
    <citation type="journal article" date="2018" name="Nat. Plants">
        <title>Whole-genome landscape of Medicago truncatula symbiotic genes.</title>
        <authorList>
            <person name="Pecrix Y."/>
            <person name="Staton S.E."/>
            <person name="Sallet E."/>
            <person name="Lelandais-Briere C."/>
            <person name="Moreau S."/>
            <person name="Carrere S."/>
            <person name="Blein T."/>
            <person name="Jardinaud M.F."/>
            <person name="Latrasse D."/>
            <person name="Zouine M."/>
            <person name="Zahm M."/>
            <person name="Kreplak J."/>
            <person name="Mayjonade B."/>
            <person name="Satge C."/>
            <person name="Perez M."/>
            <person name="Cauet S."/>
            <person name="Marande W."/>
            <person name="Chantry-Darmon C."/>
            <person name="Lopez-Roques C."/>
            <person name="Bouchez O."/>
            <person name="Berard A."/>
            <person name="Debelle F."/>
            <person name="Munos S."/>
            <person name="Bendahmane A."/>
            <person name="Berges H."/>
            <person name="Niebel A."/>
            <person name="Buitink J."/>
            <person name="Frugier F."/>
            <person name="Benhamed M."/>
            <person name="Crespi M."/>
            <person name="Gouzy J."/>
            <person name="Gamas P."/>
        </authorList>
    </citation>
    <scope>NUCLEOTIDE SEQUENCE [LARGE SCALE GENOMIC DNA]</scope>
    <source>
        <strain evidence="3">cv. Jemalong A17</strain>
    </source>
</reference>
<evidence type="ECO:0008006" key="4">
    <source>
        <dbReference type="Google" id="ProtNLM"/>
    </source>
</evidence>
<keyword evidence="1" id="KW-0472">Membrane</keyword>
<proteinExistence type="predicted"/>
<comment type="caution">
    <text evidence="2">The sequence shown here is derived from an EMBL/GenBank/DDBJ whole genome shotgun (WGS) entry which is preliminary data.</text>
</comment>
<keyword evidence="1" id="KW-0812">Transmembrane</keyword>
<keyword evidence="1" id="KW-1133">Transmembrane helix</keyword>
<sequence length="56" mass="6626">MRLFPYPLHDDTPLSFLSPPTNPIINHFLYPFIFLQSCYFFLLSRFALLLNFEVSA</sequence>
<name>A0A396I9T7_MEDTR</name>
<evidence type="ECO:0000313" key="2">
    <source>
        <dbReference type="EMBL" id="RHN61503.1"/>
    </source>
</evidence>
<dbReference type="EMBL" id="PSQE01000004">
    <property type="protein sequence ID" value="RHN61503.1"/>
    <property type="molecule type" value="Genomic_DNA"/>
</dbReference>
<organism evidence="2 3">
    <name type="scientific">Medicago truncatula</name>
    <name type="common">Barrel medic</name>
    <name type="synonym">Medicago tribuloides</name>
    <dbReference type="NCBI Taxonomy" id="3880"/>
    <lineage>
        <taxon>Eukaryota</taxon>
        <taxon>Viridiplantae</taxon>
        <taxon>Streptophyta</taxon>
        <taxon>Embryophyta</taxon>
        <taxon>Tracheophyta</taxon>
        <taxon>Spermatophyta</taxon>
        <taxon>Magnoliopsida</taxon>
        <taxon>eudicotyledons</taxon>
        <taxon>Gunneridae</taxon>
        <taxon>Pentapetalae</taxon>
        <taxon>rosids</taxon>
        <taxon>fabids</taxon>
        <taxon>Fabales</taxon>
        <taxon>Fabaceae</taxon>
        <taxon>Papilionoideae</taxon>
        <taxon>50 kb inversion clade</taxon>
        <taxon>NPAAA clade</taxon>
        <taxon>Hologalegina</taxon>
        <taxon>IRL clade</taxon>
        <taxon>Trifolieae</taxon>
        <taxon>Medicago</taxon>
    </lineage>
</organism>
<evidence type="ECO:0000256" key="1">
    <source>
        <dbReference type="SAM" id="Phobius"/>
    </source>
</evidence>
<feature type="transmembrane region" description="Helical" evidence="1">
    <location>
        <begin position="28"/>
        <end position="50"/>
    </location>
</feature>
<dbReference type="Proteomes" id="UP000265566">
    <property type="component" value="Chromosome 4"/>
</dbReference>
<dbReference type="Gramene" id="rna23976">
    <property type="protein sequence ID" value="RHN61503.1"/>
    <property type="gene ID" value="gene23976"/>
</dbReference>
<protein>
    <recommendedName>
        <fullName evidence="4">Transmembrane protein</fullName>
    </recommendedName>
</protein>
<accession>A0A396I9T7</accession>
<evidence type="ECO:0000313" key="3">
    <source>
        <dbReference type="Proteomes" id="UP000265566"/>
    </source>
</evidence>
<gene>
    <name evidence="2" type="ORF">MtrunA17_Chr4g0037371</name>
</gene>